<gene>
    <name evidence="2" type="ORF">XcvCFBP7111P_23545</name>
</gene>
<name>A0AB33CT55_XANCI</name>
<reference evidence="2 3" key="1">
    <citation type="submission" date="2017-06" db="EMBL/GenBank/DDBJ databases">
        <title>First complete genome sequences of Xanthomonas citri pv. vignicola strains CFBP 7111, CFBP 7112 and CFBP 7113 using long-read technology.</title>
        <authorList>
            <person name="Ruh M."/>
            <person name="Briand M."/>
            <person name="Bonneau S."/>
            <person name="Jacques M.A."/>
            <person name="Chen N.W.G."/>
        </authorList>
    </citation>
    <scope>NUCLEOTIDE SEQUENCE [LARGE SCALE GENOMIC DNA]</scope>
    <source>
        <strain evidence="2 3">CFBP7111</strain>
    </source>
</reference>
<evidence type="ECO:0000256" key="1">
    <source>
        <dbReference type="SAM" id="Phobius"/>
    </source>
</evidence>
<keyword evidence="1" id="KW-0812">Transmembrane</keyword>
<keyword evidence="1" id="KW-1133">Transmembrane helix</keyword>
<sequence length="95" mass="9472">MRVGTRLRGGGIASGACHRASTPACGTDGRWFSPRLAAFGAGAASAGWLCAIFVAGAPMHIDGNCLRSVASDLRADASMPCRDLAAPCAVPALGA</sequence>
<proteinExistence type="predicted"/>
<accession>A0AB33CT55</accession>
<keyword evidence="1" id="KW-0472">Membrane</keyword>
<feature type="transmembrane region" description="Helical" evidence="1">
    <location>
        <begin position="36"/>
        <end position="57"/>
    </location>
</feature>
<evidence type="ECO:0000313" key="3">
    <source>
        <dbReference type="Proteomes" id="UP000198357"/>
    </source>
</evidence>
<protein>
    <submittedName>
        <fullName evidence="2">Uncharacterized protein</fullName>
    </submittedName>
</protein>
<dbReference type="Proteomes" id="UP000198357">
    <property type="component" value="Chromosome"/>
</dbReference>
<dbReference type="AlphaFoldDB" id="A0AB33CT55"/>
<organism evidence="2 3">
    <name type="scientific">Xanthomonas citri pv. vignicola</name>
    <dbReference type="NCBI Taxonomy" id="473426"/>
    <lineage>
        <taxon>Bacteria</taxon>
        <taxon>Pseudomonadati</taxon>
        <taxon>Pseudomonadota</taxon>
        <taxon>Gammaproteobacteria</taxon>
        <taxon>Lysobacterales</taxon>
        <taxon>Lysobacteraceae</taxon>
        <taxon>Xanthomonas</taxon>
    </lineage>
</organism>
<evidence type="ECO:0000313" key="2">
    <source>
        <dbReference type="EMBL" id="ASK94072.1"/>
    </source>
</evidence>
<dbReference type="EMBL" id="CP022263">
    <property type="protein sequence ID" value="ASK94072.1"/>
    <property type="molecule type" value="Genomic_DNA"/>
</dbReference>